<name>A0AAD3M6D2_LATJO</name>
<dbReference type="Proteomes" id="UP001279410">
    <property type="component" value="Unassembled WGS sequence"/>
</dbReference>
<proteinExistence type="predicted"/>
<dbReference type="PANTHER" id="PTHR13948:SF21">
    <property type="entry name" value="RNA-BINDING PROTEIN 5"/>
    <property type="match status" value="1"/>
</dbReference>
<dbReference type="SUPFAM" id="SSF54928">
    <property type="entry name" value="RNA-binding domain, RBD"/>
    <property type="match status" value="1"/>
</dbReference>
<dbReference type="SMART" id="SM00360">
    <property type="entry name" value="RRM"/>
    <property type="match status" value="1"/>
</dbReference>
<dbReference type="EMBL" id="BRZM01006626">
    <property type="protein sequence ID" value="GLD48507.1"/>
    <property type="molecule type" value="Genomic_DNA"/>
</dbReference>
<organism evidence="6 7">
    <name type="scientific">Lates japonicus</name>
    <name type="common">Japanese lates</name>
    <dbReference type="NCBI Taxonomy" id="270547"/>
    <lineage>
        <taxon>Eukaryota</taxon>
        <taxon>Metazoa</taxon>
        <taxon>Chordata</taxon>
        <taxon>Craniata</taxon>
        <taxon>Vertebrata</taxon>
        <taxon>Euteleostomi</taxon>
        <taxon>Actinopterygii</taxon>
        <taxon>Neopterygii</taxon>
        <taxon>Teleostei</taxon>
        <taxon>Neoteleostei</taxon>
        <taxon>Acanthomorphata</taxon>
        <taxon>Carangaria</taxon>
        <taxon>Carangaria incertae sedis</taxon>
        <taxon>Centropomidae</taxon>
        <taxon>Lates</taxon>
    </lineage>
</organism>
<evidence type="ECO:0000313" key="6">
    <source>
        <dbReference type="EMBL" id="GLD48507.1"/>
    </source>
</evidence>
<dbReference type="GO" id="GO:0003723">
    <property type="term" value="F:RNA binding"/>
    <property type="evidence" value="ECO:0007669"/>
    <property type="project" value="UniProtKB-UniRule"/>
</dbReference>
<dbReference type="GO" id="GO:0000398">
    <property type="term" value="P:mRNA splicing, via spliceosome"/>
    <property type="evidence" value="ECO:0007669"/>
    <property type="project" value="TreeGrafter"/>
</dbReference>
<comment type="caution">
    <text evidence="6">The sequence shown here is derived from an EMBL/GenBank/DDBJ whole genome shotgun (WGS) entry which is preliminary data.</text>
</comment>
<evidence type="ECO:0000259" key="4">
    <source>
        <dbReference type="PROSITE" id="PS50102"/>
    </source>
</evidence>
<dbReference type="EMBL" id="BRZM01006625">
    <property type="protein sequence ID" value="GLD48506.1"/>
    <property type="molecule type" value="Genomic_DNA"/>
</dbReference>
<keyword evidence="2" id="KW-0539">Nucleus</keyword>
<dbReference type="InterPro" id="IPR000504">
    <property type="entry name" value="RRM_dom"/>
</dbReference>
<protein>
    <submittedName>
        <fullName evidence="6">RNA-binding protein 5</fullName>
    </submittedName>
</protein>
<keyword evidence="3" id="KW-0694">RNA-binding</keyword>
<sequence>CGLYNFRRRLKCFRCGAAKAESETGSNTGVSETQPSGDFYGDTIILRNIAPLTTVEAIMTALAPYANLSSNNIRLIKDKQTGQNRGFAFVQLSSPLEASQLLTILQGLQPPLKLDGKTIGVDYAKSARKDLLLPDGNRVSAFSVASTAIAAAQWSSSQVGP</sequence>
<evidence type="ECO:0000256" key="2">
    <source>
        <dbReference type="ARBA" id="ARBA00023242"/>
    </source>
</evidence>
<accession>A0AAD3M6D2</accession>
<feature type="domain" description="RRM" evidence="4">
    <location>
        <begin position="42"/>
        <end position="126"/>
    </location>
</feature>
<reference evidence="6" key="1">
    <citation type="submission" date="2022-08" db="EMBL/GenBank/DDBJ databases">
        <title>Genome sequencing of akame (Lates japonicus).</title>
        <authorList>
            <person name="Hashiguchi Y."/>
            <person name="Takahashi H."/>
        </authorList>
    </citation>
    <scope>NUCLEOTIDE SEQUENCE</scope>
    <source>
        <strain evidence="6">Kochi</strain>
    </source>
</reference>
<dbReference type="GO" id="GO:0005634">
    <property type="term" value="C:nucleus"/>
    <property type="evidence" value="ECO:0007669"/>
    <property type="project" value="UniProtKB-SubCell"/>
</dbReference>
<dbReference type="InterPro" id="IPR012677">
    <property type="entry name" value="Nucleotide-bd_a/b_plait_sf"/>
</dbReference>
<dbReference type="InterPro" id="IPR035979">
    <property type="entry name" value="RBD_domain_sf"/>
</dbReference>
<dbReference type="InterPro" id="IPR034993">
    <property type="entry name" value="RBM5_RRM2"/>
</dbReference>
<evidence type="ECO:0000256" key="3">
    <source>
        <dbReference type="PROSITE-ProRule" id="PRU00176"/>
    </source>
</evidence>
<dbReference type="Pfam" id="PF00076">
    <property type="entry name" value="RRM_1"/>
    <property type="match status" value="1"/>
</dbReference>
<comment type="subcellular location">
    <subcellularLocation>
        <location evidence="1">Nucleus</location>
    </subcellularLocation>
</comment>
<gene>
    <name evidence="5" type="ORF">AKAME5_002959000</name>
    <name evidence="6" type="ORF">AKAME5_002959100</name>
</gene>
<feature type="non-terminal residue" evidence="6">
    <location>
        <position position="1"/>
    </location>
</feature>
<dbReference type="Gene3D" id="4.10.1060.10">
    <property type="entry name" value="Zinc finger, RanBP2-type"/>
    <property type="match status" value="1"/>
</dbReference>
<dbReference type="PROSITE" id="PS50102">
    <property type="entry name" value="RRM"/>
    <property type="match status" value="1"/>
</dbReference>
<evidence type="ECO:0000313" key="5">
    <source>
        <dbReference type="EMBL" id="GLD48506.1"/>
    </source>
</evidence>
<dbReference type="AlphaFoldDB" id="A0AAD3M6D2"/>
<dbReference type="Gene3D" id="3.30.70.330">
    <property type="match status" value="1"/>
</dbReference>
<dbReference type="PANTHER" id="PTHR13948">
    <property type="entry name" value="RNA-BINDING PROTEIN"/>
    <property type="match status" value="1"/>
</dbReference>
<evidence type="ECO:0000313" key="7">
    <source>
        <dbReference type="Proteomes" id="UP001279410"/>
    </source>
</evidence>
<evidence type="ECO:0000256" key="1">
    <source>
        <dbReference type="ARBA" id="ARBA00004123"/>
    </source>
</evidence>
<keyword evidence="7" id="KW-1185">Reference proteome</keyword>
<dbReference type="CDD" id="cd12755">
    <property type="entry name" value="RRM2_RBM5"/>
    <property type="match status" value="1"/>
</dbReference>